<feature type="compositionally biased region" description="Polar residues" evidence="1">
    <location>
        <begin position="63"/>
        <end position="81"/>
    </location>
</feature>
<name>A0ABD1EC44_HYPHA</name>
<protein>
    <submittedName>
        <fullName evidence="2">Uncharacterized protein</fullName>
    </submittedName>
</protein>
<evidence type="ECO:0000313" key="3">
    <source>
        <dbReference type="Proteomes" id="UP001566132"/>
    </source>
</evidence>
<organism evidence="2 3">
    <name type="scientific">Hypothenemus hampei</name>
    <name type="common">Coffee berry borer</name>
    <dbReference type="NCBI Taxonomy" id="57062"/>
    <lineage>
        <taxon>Eukaryota</taxon>
        <taxon>Metazoa</taxon>
        <taxon>Ecdysozoa</taxon>
        <taxon>Arthropoda</taxon>
        <taxon>Hexapoda</taxon>
        <taxon>Insecta</taxon>
        <taxon>Pterygota</taxon>
        <taxon>Neoptera</taxon>
        <taxon>Endopterygota</taxon>
        <taxon>Coleoptera</taxon>
        <taxon>Polyphaga</taxon>
        <taxon>Cucujiformia</taxon>
        <taxon>Curculionidae</taxon>
        <taxon>Scolytinae</taxon>
        <taxon>Hypothenemus</taxon>
    </lineage>
</organism>
<feature type="compositionally biased region" description="Basic and acidic residues" evidence="1">
    <location>
        <begin position="123"/>
        <end position="132"/>
    </location>
</feature>
<feature type="region of interest" description="Disordered" evidence="1">
    <location>
        <begin position="47"/>
        <end position="173"/>
    </location>
</feature>
<dbReference type="AlphaFoldDB" id="A0ABD1EC44"/>
<proteinExistence type="predicted"/>
<evidence type="ECO:0000313" key="2">
    <source>
        <dbReference type="EMBL" id="KAL1491980.1"/>
    </source>
</evidence>
<accession>A0ABD1EC44</accession>
<dbReference type="EMBL" id="JBDJPC010000009">
    <property type="protein sequence ID" value="KAL1491980.1"/>
    <property type="molecule type" value="Genomic_DNA"/>
</dbReference>
<evidence type="ECO:0000256" key="1">
    <source>
        <dbReference type="SAM" id="MobiDB-lite"/>
    </source>
</evidence>
<comment type="caution">
    <text evidence="2">The sequence shown here is derived from an EMBL/GenBank/DDBJ whole genome shotgun (WGS) entry which is preliminary data.</text>
</comment>
<reference evidence="2 3" key="1">
    <citation type="submission" date="2024-05" db="EMBL/GenBank/DDBJ databases">
        <title>Genetic variation in Jamaican populations of the coffee berry borer (Hypothenemus hampei).</title>
        <authorList>
            <person name="Errbii M."/>
            <person name="Myrie A."/>
        </authorList>
    </citation>
    <scope>NUCLEOTIDE SEQUENCE [LARGE SCALE GENOMIC DNA]</scope>
    <source>
        <strain evidence="2">JA-Hopewell-2020-01-JO</strain>
        <tissue evidence="2">Whole body</tissue>
    </source>
</reference>
<feature type="compositionally biased region" description="Basic and acidic residues" evidence="1">
    <location>
        <begin position="154"/>
        <end position="163"/>
    </location>
</feature>
<keyword evidence="3" id="KW-1185">Reference proteome</keyword>
<feature type="compositionally biased region" description="Basic and acidic residues" evidence="1">
    <location>
        <begin position="84"/>
        <end position="105"/>
    </location>
</feature>
<sequence>MAYSIISIGSVQKVVSVINSTETKMLKLVIFSILVAVVLAGVVPNKSSAAQTKADQKADSSKEVPTTTVQRHSQQAENASGKSGKAESAKLKDGEDKKGGKEATEQQRGGVKSEGAQQHQQQGRREDAKQDASNKNAQVKPVNERQGGQAKDASNSKEGKNEANKAGAKQGSH</sequence>
<gene>
    <name evidence="2" type="ORF">ABEB36_012490</name>
</gene>
<dbReference type="Proteomes" id="UP001566132">
    <property type="component" value="Unassembled WGS sequence"/>
</dbReference>